<evidence type="ECO:0000313" key="3">
    <source>
        <dbReference type="Proteomes" id="UP001391051"/>
    </source>
</evidence>
<dbReference type="Proteomes" id="UP001391051">
    <property type="component" value="Unassembled WGS sequence"/>
</dbReference>
<gene>
    <name evidence="2" type="ORF">PG986_002485</name>
</gene>
<evidence type="ECO:0000313" key="2">
    <source>
        <dbReference type="EMBL" id="KAK7961660.1"/>
    </source>
</evidence>
<feature type="compositionally biased region" description="Polar residues" evidence="1">
    <location>
        <begin position="177"/>
        <end position="187"/>
    </location>
</feature>
<organism evidence="2 3">
    <name type="scientific">Apiospora aurea</name>
    <dbReference type="NCBI Taxonomy" id="335848"/>
    <lineage>
        <taxon>Eukaryota</taxon>
        <taxon>Fungi</taxon>
        <taxon>Dikarya</taxon>
        <taxon>Ascomycota</taxon>
        <taxon>Pezizomycotina</taxon>
        <taxon>Sordariomycetes</taxon>
        <taxon>Xylariomycetidae</taxon>
        <taxon>Amphisphaeriales</taxon>
        <taxon>Apiosporaceae</taxon>
        <taxon>Apiospora</taxon>
    </lineage>
</organism>
<reference evidence="2 3" key="1">
    <citation type="submission" date="2023-01" db="EMBL/GenBank/DDBJ databases">
        <title>Analysis of 21 Apiospora genomes using comparative genomics revels a genus with tremendous synthesis potential of carbohydrate active enzymes and secondary metabolites.</title>
        <authorList>
            <person name="Sorensen T."/>
        </authorList>
    </citation>
    <scope>NUCLEOTIDE SEQUENCE [LARGE SCALE GENOMIC DNA]</scope>
    <source>
        <strain evidence="2 3">CBS 24483</strain>
    </source>
</reference>
<protein>
    <submittedName>
        <fullName evidence="2">Uncharacterized protein</fullName>
    </submittedName>
</protein>
<evidence type="ECO:0000256" key="1">
    <source>
        <dbReference type="SAM" id="MobiDB-lite"/>
    </source>
</evidence>
<dbReference type="EMBL" id="JAQQWE010000002">
    <property type="protein sequence ID" value="KAK7961660.1"/>
    <property type="molecule type" value="Genomic_DNA"/>
</dbReference>
<comment type="caution">
    <text evidence="2">The sequence shown here is derived from an EMBL/GenBank/DDBJ whole genome shotgun (WGS) entry which is preliminary data.</text>
</comment>
<dbReference type="RefSeq" id="XP_066703771.1">
    <property type="nucleotide sequence ID" value="XM_066838707.1"/>
</dbReference>
<keyword evidence="3" id="KW-1185">Reference proteome</keyword>
<sequence>MVDEMEIRIGKPAHATHGVPRCDATKEILLHGLIGRPQAFPMLVISIITSVLGTPQSRPAPTWATWQMPFPCPTPGWPWEDRIDGPEGASPDVRGLREFAANYPDRAIRPDLRLEKLQEELRTKDKTIEKFEMFDQAGDALFIHALSPAPIARKMIDLGLAPESVSTSTHVDLAEQEGSSLVTSMTRSGGYPPHPPSGRGLRQEERPLTSDSEIFGITIGIMAGFE</sequence>
<feature type="region of interest" description="Disordered" evidence="1">
    <location>
        <begin position="176"/>
        <end position="209"/>
    </location>
</feature>
<accession>A0ABR1QP70</accession>
<dbReference type="GeneID" id="92071769"/>
<proteinExistence type="predicted"/>
<name>A0ABR1QP70_9PEZI</name>